<organism evidence="1 2">
    <name type="scientific">Lactobacillus helveticus CIRM-BIA 953</name>
    <dbReference type="NCBI Taxonomy" id="1226335"/>
    <lineage>
        <taxon>Bacteria</taxon>
        <taxon>Bacillati</taxon>
        <taxon>Bacillota</taxon>
        <taxon>Bacilli</taxon>
        <taxon>Lactobacillales</taxon>
        <taxon>Lactobacillaceae</taxon>
        <taxon>Lactobacillus</taxon>
    </lineage>
</organism>
<evidence type="ECO:0000313" key="2">
    <source>
        <dbReference type="Proteomes" id="UP000017243"/>
    </source>
</evidence>
<name>U4QE23_LACHE</name>
<accession>U4QE23</accession>
<dbReference type="AlphaFoldDB" id="U4QE23"/>
<dbReference type="Proteomes" id="UP000017243">
    <property type="component" value="Unassembled WGS sequence"/>
</dbReference>
<evidence type="ECO:0000313" key="1">
    <source>
        <dbReference type="EMBL" id="CDI41291.1"/>
    </source>
</evidence>
<gene>
    <name evidence="1" type="ORF">LHCIRMBIA953_01732</name>
</gene>
<reference evidence="1 2" key="1">
    <citation type="submission" date="2013-09" db="EMBL/GenBank/DDBJ databases">
        <title>Draft Genome Sequence of five Lactobacillus helveticus strains CIRM-BIA 101T, 103, 104, 951 and 953 isolated from milk product.</title>
        <authorList>
            <person name="Valence F."/>
            <person name="Chuat V."/>
            <person name="Ma L."/>
            <person name="Creno S."/>
            <person name="Falentin H."/>
            <person name="Lortal S."/>
            <person name="Bizet C."/>
            <person name="Clermont D."/>
            <person name="Loux V."/>
            <person name="Bouchier C."/>
            <person name="Cousin S."/>
        </authorList>
    </citation>
    <scope>NUCLEOTIDE SEQUENCE [LARGE SCALE GENOMIC DNA]</scope>
    <source>
        <strain evidence="1 2">CIRM-BIA 953</strain>
    </source>
</reference>
<proteinExistence type="predicted"/>
<dbReference type="EMBL" id="CBUH010000004">
    <property type="protein sequence ID" value="CDI41291.1"/>
    <property type="molecule type" value="Genomic_DNA"/>
</dbReference>
<sequence length="36" mass="3788">MAVHHGGKEATDGIEQVSGLSVSSQIKIIGQNKLRV</sequence>
<protein>
    <submittedName>
        <fullName evidence="1">Uncharacterized protein</fullName>
    </submittedName>
</protein>
<comment type="caution">
    <text evidence="1">The sequence shown here is derived from an EMBL/GenBank/DDBJ whole genome shotgun (WGS) entry which is preliminary data.</text>
</comment>